<dbReference type="InterPro" id="IPR036291">
    <property type="entry name" value="NAD(P)-bd_dom_sf"/>
</dbReference>
<dbReference type="Proteomes" id="UP000034098">
    <property type="component" value="Unassembled WGS sequence"/>
</dbReference>
<proteinExistence type="predicted"/>
<accession>A0A0M2HGC2</accession>
<comment type="caution">
    <text evidence="2">The sequence shown here is derived from an EMBL/GenBank/DDBJ whole genome shotgun (WGS) entry which is preliminary data.</text>
</comment>
<dbReference type="EMBL" id="JYJA01000029">
    <property type="protein sequence ID" value="KJL43822.1"/>
    <property type="molecule type" value="Genomic_DNA"/>
</dbReference>
<dbReference type="PATRIC" id="fig|69370.6.peg.1231"/>
<organism evidence="2 3">
    <name type="scientific">Microbacterium trichothecenolyticum</name>
    <name type="common">Aureobacterium trichothecenolyticum</name>
    <dbReference type="NCBI Taxonomy" id="69370"/>
    <lineage>
        <taxon>Bacteria</taxon>
        <taxon>Bacillati</taxon>
        <taxon>Actinomycetota</taxon>
        <taxon>Actinomycetes</taxon>
        <taxon>Micrococcales</taxon>
        <taxon>Microbacteriaceae</taxon>
        <taxon>Microbacterium</taxon>
    </lineage>
</organism>
<dbReference type="SUPFAM" id="SSF51735">
    <property type="entry name" value="NAD(P)-binding Rossmann-fold domains"/>
    <property type="match status" value="1"/>
</dbReference>
<protein>
    <submittedName>
        <fullName evidence="2">UDP-glucose 4-epimerase</fullName>
        <ecNumber evidence="2">5.1.3.2</ecNumber>
    </submittedName>
</protein>
<evidence type="ECO:0000313" key="2">
    <source>
        <dbReference type="EMBL" id="KJL43822.1"/>
    </source>
</evidence>
<keyword evidence="3" id="KW-1185">Reference proteome</keyword>
<dbReference type="Pfam" id="PF01370">
    <property type="entry name" value="Epimerase"/>
    <property type="match status" value="1"/>
</dbReference>
<dbReference type="OrthoDB" id="9801785at2"/>
<dbReference type="Gene3D" id="3.40.50.720">
    <property type="entry name" value="NAD(P)-binding Rossmann-like Domain"/>
    <property type="match status" value="1"/>
</dbReference>
<reference evidence="2 3" key="1">
    <citation type="submission" date="2015-02" db="EMBL/GenBank/DDBJ databases">
        <title>Draft genome sequences of ten Microbacterium spp. with emphasis on heavy metal contaminated environments.</title>
        <authorList>
            <person name="Corretto E."/>
        </authorList>
    </citation>
    <scope>NUCLEOTIDE SEQUENCE [LARGE SCALE GENOMIC DNA]</scope>
    <source>
        <strain evidence="2 3">DSM 8608</strain>
    </source>
</reference>
<dbReference type="RefSeq" id="WP_045297614.1">
    <property type="nucleotide sequence ID" value="NZ_JYJA01000029.1"/>
</dbReference>
<dbReference type="EC" id="5.1.3.2" evidence="2"/>
<dbReference type="InterPro" id="IPR050177">
    <property type="entry name" value="Lipid_A_modif_metabolic_enz"/>
</dbReference>
<dbReference type="Gene3D" id="3.90.25.10">
    <property type="entry name" value="UDP-galactose 4-epimerase, domain 1"/>
    <property type="match status" value="1"/>
</dbReference>
<dbReference type="InterPro" id="IPR001509">
    <property type="entry name" value="Epimerase_deHydtase"/>
</dbReference>
<dbReference type="GO" id="GO:0003978">
    <property type="term" value="F:UDP-glucose 4-epimerase activity"/>
    <property type="evidence" value="ECO:0007669"/>
    <property type="project" value="UniProtKB-EC"/>
</dbReference>
<gene>
    <name evidence="2" type="ORF">RS82_01198</name>
</gene>
<evidence type="ECO:0000259" key="1">
    <source>
        <dbReference type="Pfam" id="PF01370"/>
    </source>
</evidence>
<evidence type="ECO:0000313" key="3">
    <source>
        <dbReference type="Proteomes" id="UP000034098"/>
    </source>
</evidence>
<name>A0A0M2HGC2_MICTR</name>
<keyword evidence="2" id="KW-0413">Isomerase</keyword>
<dbReference type="AlphaFoldDB" id="A0A0M2HGC2"/>
<sequence length="331" mass="35875">MTTLEGTRVLVTGGAGTIGSTLVDQLLDAGVAHVDVLDNLVRGRRANLDAALATGKVELVDGDIRDAKLIDDLTAGKDVVFHQAAIRITQCAEEPRLALEVLVDGTFNVVESAAKHRVKKLIAASSASVYGMAEEFPTTERHHHENNDTLYGAAKTFNEGLIRSFRAMQGLDYVLLRYFNVYGPRMDVHGLYTEVLVRWMERIADGKPPLIFGDGQQTMDFVCVPDIARANLLAAQSDVVEGTYNIASGAETSLLELAEALLRVMGSDLGVEHGPERAVNGVARRLADTSAARRDLGFEATIGIDEGLRQLVDWWQPLREEIAAGRAVPVS</sequence>
<feature type="domain" description="NAD-dependent epimerase/dehydratase" evidence="1">
    <location>
        <begin position="9"/>
        <end position="247"/>
    </location>
</feature>
<dbReference type="PANTHER" id="PTHR43245">
    <property type="entry name" value="BIFUNCTIONAL POLYMYXIN RESISTANCE PROTEIN ARNA"/>
    <property type="match status" value="1"/>
</dbReference>
<dbReference type="PANTHER" id="PTHR43245:SF53">
    <property type="entry name" value="EPIMERASE-RELATED"/>
    <property type="match status" value="1"/>
</dbReference>